<gene>
    <name evidence="2" type="ORF">HP1_037</name>
</gene>
<evidence type="ECO:0000259" key="1">
    <source>
        <dbReference type="Pfam" id="PF04607"/>
    </source>
</evidence>
<keyword evidence="3" id="KW-1185">Reference proteome</keyword>
<accession>A0A388T837</accession>
<dbReference type="InterPro" id="IPR043519">
    <property type="entry name" value="NT_sf"/>
</dbReference>
<comment type="caution">
    <text evidence="2">The sequence shown here is derived from an EMBL/GenBank/DDBJ whole genome shotgun (WGS) entry which is preliminary data.</text>
</comment>
<dbReference type="GO" id="GO:0015969">
    <property type="term" value="P:guanosine tetraphosphate metabolic process"/>
    <property type="evidence" value="ECO:0007669"/>
    <property type="project" value="InterPro"/>
</dbReference>
<dbReference type="EMBL" id="BGZM01000002">
    <property type="protein sequence ID" value="GBR72293.1"/>
    <property type="molecule type" value="Genomic_DNA"/>
</dbReference>
<dbReference type="SUPFAM" id="SSF81301">
    <property type="entry name" value="Nucleotidyltransferase"/>
    <property type="match status" value="1"/>
</dbReference>
<dbReference type="Pfam" id="PF04607">
    <property type="entry name" value="RelA_SpoT"/>
    <property type="match status" value="1"/>
</dbReference>
<name>A0A388T837_9BACT</name>
<sequence length="610" mass="71426">MQGKNISYADSAVLLVLADDPENGLKEADMFKKLIEYQEQLQSQDNIDGCLRDISDRLLGYGFSKKNTETIIKDLEIILGDCAKGKKDFSEINKLEELILSDDKWRDFFSKLVGTTTLPTHVKEAAIRYCKEVGEQVRSAQFPGTLFKDPTYREVDFQLADMSKENWFAFFNKMQSENIIPSHIVAVGRTGDILQSNVADKINEYVLDSENLYTALVSNEKFLAELLEDRAGNTLDNENLQKIAQLNKDIEAMPKEIKKLYRTPIKYRNRLLLEVLFPEYVQPLNKKFYLQTKSEFNALRKEIPQTKLYGFFKKTTDELSSMINGTKYTKRKWDPFREQITAYKTAIEKEHNMLKKENYYWFDLDGKTLDEMTRVKLDEFLILNPQNNYLGFKFPTYVNTDDTYDTLLLNVAEILEQDYPELKDYVWQTADLHRTYPLQVHEKISQIRIKSWSSTGKKMVSYDKKRIDNSKKHKLGDIPDLIGANLIVENYFAVENIMRYIEAEYSDRIIEESNCYAENTITKPYRDVKYLIKLDDSSCFELQIKTIYDKVIDDFLGHDTVYKYNTLPEDKKALLEEKDMQRLQNLIAKLCWSGHAKLLKEYTDYYTKPK</sequence>
<evidence type="ECO:0000313" key="3">
    <source>
        <dbReference type="Proteomes" id="UP000276170"/>
    </source>
</evidence>
<organism evidence="2 3">
    <name type="scientific">Candidatus Termititenax spirochaetophilus</name>
    <dbReference type="NCBI Taxonomy" id="2218522"/>
    <lineage>
        <taxon>Bacteria</taxon>
        <taxon>Bacillati</taxon>
        <taxon>Candidatus Margulisiibacteriota</taxon>
        <taxon>Candidatus Termititenacia</taxon>
        <taxon>Candidatus Termititenacales</taxon>
        <taxon>Candidatus Termititenacaceae</taxon>
        <taxon>Candidatus Termititenax</taxon>
    </lineage>
</organism>
<feature type="domain" description="RelA/SpoT" evidence="1">
    <location>
        <begin position="448"/>
        <end position="565"/>
    </location>
</feature>
<proteinExistence type="predicted"/>
<dbReference type="InterPro" id="IPR007685">
    <property type="entry name" value="RelA_SpoT"/>
</dbReference>
<dbReference type="Proteomes" id="UP000276170">
    <property type="component" value="Unassembled WGS sequence"/>
</dbReference>
<dbReference type="Gene3D" id="3.30.460.10">
    <property type="entry name" value="Beta Polymerase, domain 2"/>
    <property type="match status" value="1"/>
</dbReference>
<dbReference type="AlphaFoldDB" id="A0A388T837"/>
<evidence type="ECO:0000313" key="2">
    <source>
        <dbReference type="EMBL" id="GBR72293.1"/>
    </source>
</evidence>
<protein>
    <recommendedName>
        <fullName evidence="1">RelA/SpoT domain-containing protein</fullName>
    </recommendedName>
</protein>
<reference evidence="2 3" key="1">
    <citation type="journal article" date="2019" name="ISME J.">
        <title>Genome analyses of uncultured TG2/ZB3 bacteria in 'Margulisbacteria' specifically attached to ectosymbiotic spirochetes of protists in the termite gut.</title>
        <authorList>
            <person name="Utami Y.D."/>
            <person name="Kuwahara H."/>
            <person name="Igai K."/>
            <person name="Murakami T."/>
            <person name="Sugaya K."/>
            <person name="Morikawa T."/>
            <person name="Nagura Y."/>
            <person name="Yuki M."/>
            <person name="Deevong P."/>
            <person name="Inoue T."/>
            <person name="Kihara K."/>
            <person name="Lo N."/>
            <person name="Yamada A."/>
            <person name="Ohkuma M."/>
            <person name="Hongoh Y."/>
        </authorList>
    </citation>
    <scope>NUCLEOTIDE SEQUENCE [LARGE SCALE GENOMIC DNA]</scope>
    <source>
        <strain evidence="2">HsPyr-01</strain>
    </source>
</reference>